<dbReference type="VEuPathDB" id="FungiDB:RhiirA1_391204"/>
<reference evidence="2 3" key="1">
    <citation type="submission" date="2017-10" db="EMBL/GenBank/DDBJ databases">
        <title>Extensive intraspecific genome diversity in a model arbuscular mycorrhizal fungus.</title>
        <authorList>
            <person name="Chen E.C.H."/>
            <person name="Morin E."/>
            <person name="Baudet D."/>
            <person name="Noel J."/>
            <person name="Ndikumana S."/>
            <person name="Charron P."/>
            <person name="St-Onge C."/>
            <person name="Giorgi J."/>
            <person name="Grigoriev I.V."/>
            <person name="Roux C."/>
            <person name="Martin F.M."/>
            <person name="Corradi N."/>
        </authorList>
    </citation>
    <scope>NUCLEOTIDE SEQUENCE [LARGE SCALE GENOMIC DNA]</scope>
    <source>
        <strain evidence="2 3">A1</strain>
    </source>
</reference>
<sequence>MPFANIRISKGLRVLHGWYIHPIPYEMTIKEFFVKFVLTKELSPECGINIAASEVIERVELSETPVSTATRHDITAKNHASETHVRSIDKAVTVKVHKKNIWVIPVDKTKYNYLKSLLIDLPSWKSVDIEEYLSNDPVQRMRYIQGLSHAFSFKIGEYRFNSGNNSFNAISIWKIDEQADEMITLQENTRIVSELQTDAPHYHTRAMRINYQRTCDLLLLKVKSSTLRTIYRMLTEDFSAANTTNDAKVDERVKLALELGDPEITIDLCEHGSSRSSKYETFWKFAAQFLVGKAADAVTAVDECRHDTVVHLATAISVNDLLYQIKRECLPETPIPSVQCVFDHQFLKDEPFKTFTAASETEMERLWETMQLVDDSVTNEDRTAEHIRQRPLLQNFFEHCCTARHYSFTIKKCGEPACTICRLLVVCQKILNNCIVFLIHSLEKTCITSHLKSCMVKQQQKIRYSLKNTKTKTKEKMKYKRAKHTMPFCPTAARAKNVSITVNCVECEKPRLIFSAKKLSEKDKTILRRFLDTIFYTCGMSFHNTCDLAMAISPKYDDGDEEGDDQEEIMDVEGDNENERDEPEDSDNEDEESGNNEEEEPVEEPEKRRILFVKYF</sequence>
<feature type="region of interest" description="Disordered" evidence="1">
    <location>
        <begin position="556"/>
        <end position="609"/>
    </location>
</feature>
<evidence type="ECO:0000256" key="1">
    <source>
        <dbReference type="SAM" id="MobiDB-lite"/>
    </source>
</evidence>
<proteinExistence type="predicted"/>
<evidence type="ECO:0000313" key="2">
    <source>
        <dbReference type="EMBL" id="PKC70622.1"/>
    </source>
</evidence>
<reference evidence="2 3" key="2">
    <citation type="submission" date="2017-10" db="EMBL/GenBank/DDBJ databases">
        <title>Genome analyses suggest a sexual origin of heterokaryosis in a supposedly ancient asexual fungus.</title>
        <authorList>
            <person name="Corradi N."/>
            <person name="Sedzielewska K."/>
            <person name="Noel J."/>
            <person name="Charron P."/>
            <person name="Farinelli L."/>
            <person name="Marton T."/>
            <person name="Kruger M."/>
            <person name="Pelin A."/>
            <person name="Brachmann A."/>
            <person name="Corradi N."/>
        </authorList>
    </citation>
    <scope>NUCLEOTIDE SEQUENCE [LARGE SCALE GENOMIC DNA]</scope>
    <source>
        <strain evidence="2 3">A1</strain>
    </source>
</reference>
<accession>A0A2I1EGE1</accession>
<evidence type="ECO:0000313" key="3">
    <source>
        <dbReference type="Proteomes" id="UP000232688"/>
    </source>
</evidence>
<protein>
    <submittedName>
        <fullName evidence="2">Uncharacterized protein</fullName>
    </submittedName>
</protein>
<organism evidence="2 3">
    <name type="scientific">Rhizophagus irregularis</name>
    <dbReference type="NCBI Taxonomy" id="588596"/>
    <lineage>
        <taxon>Eukaryota</taxon>
        <taxon>Fungi</taxon>
        <taxon>Fungi incertae sedis</taxon>
        <taxon>Mucoromycota</taxon>
        <taxon>Glomeromycotina</taxon>
        <taxon>Glomeromycetes</taxon>
        <taxon>Glomerales</taxon>
        <taxon>Glomeraceae</taxon>
        <taxon>Rhizophagus</taxon>
    </lineage>
</organism>
<dbReference type="OrthoDB" id="2434233at2759"/>
<dbReference type="Proteomes" id="UP000232688">
    <property type="component" value="Unassembled WGS sequence"/>
</dbReference>
<name>A0A2I1EGE1_9GLOM</name>
<dbReference type="AlphaFoldDB" id="A0A2I1EGE1"/>
<comment type="caution">
    <text evidence="2">The sequence shown here is derived from an EMBL/GenBank/DDBJ whole genome shotgun (WGS) entry which is preliminary data.</text>
</comment>
<dbReference type="EMBL" id="LLXH01000210">
    <property type="protein sequence ID" value="PKC70622.1"/>
    <property type="molecule type" value="Genomic_DNA"/>
</dbReference>
<gene>
    <name evidence="2" type="ORF">RhiirA1_391204</name>
</gene>
<feature type="compositionally biased region" description="Acidic residues" evidence="1">
    <location>
        <begin position="558"/>
        <end position="603"/>
    </location>
</feature>